<dbReference type="InterPro" id="IPR006593">
    <property type="entry name" value="Cyt_b561/ferric_Rdtase_TM"/>
</dbReference>
<keyword evidence="3" id="KW-0349">Heme</keyword>
<comment type="function">
    <text evidence="10">May act as a catecholamine-responsive trans-membrane electron transporter.</text>
</comment>
<dbReference type="PANTHER" id="PTHR23130">
    <property type="entry name" value="CYTOCHROME B561 AND DOMON DOMAIN-CONTAINING PROTEIN"/>
    <property type="match status" value="1"/>
</dbReference>
<evidence type="ECO:0000256" key="11">
    <source>
        <dbReference type="PIRNR" id="PIRNR037471"/>
    </source>
</evidence>
<dbReference type="AlphaFoldDB" id="A0AAN7LER0"/>
<keyword evidence="19" id="KW-1185">Reference proteome</keyword>
<feature type="domain" description="Cytochrome b561" evidence="17">
    <location>
        <begin position="172"/>
        <end position="371"/>
    </location>
</feature>
<name>A0AAN7LER0_TRANT</name>
<feature type="binding site" description="axial binding residue" evidence="12">
    <location>
        <position position="280"/>
    </location>
    <ligand>
        <name>heme b</name>
        <dbReference type="ChEBI" id="CHEBI:60344"/>
        <label>1</label>
    </ligand>
    <ligandPart>
        <name>Fe</name>
        <dbReference type="ChEBI" id="CHEBI:18248"/>
    </ligandPart>
</feature>
<feature type="transmembrane region" description="Helical" evidence="14">
    <location>
        <begin position="312"/>
        <end position="332"/>
    </location>
</feature>
<evidence type="ECO:0000256" key="8">
    <source>
        <dbReference type="ARBA" id="ARBA00022989"/>
    </source>
</evidence>
<evidence type="ECO:0000256" key="9">
    <source>
        <dbReference type="ARBA" id="ARBA00023136"/>
    </source>
</evidence>
<dbReference type="InterPro" id="IPR045265">
    <property type="entry name" value="AIR12_DOMON"/>
</dbReference>
<dbReference type="PROSITE" id="PS50939">
    <property type="entry name" value="CYTOCHROME_B561"/>
    <property type="match status" value="1"/>
</dbReference>
<evidence type="ECO:0000256" key="13">
    <source>
        <dbReference type="SAM" id="MobiDB-lite"/>
    </source>
</evidence>
<organism evidence="18 19">
    <name type="scientific">Trapa natans</name>
    <name type="common">Water chestnut</name>
    <dbReference type="NCBI Taxonomy" id="22666"/>
    <lineage>
        <taxon>Eukaryota</taxon>
        <taxon>Viridiplantae</taxon>
        <taxon>Streptophyta</taxon>
        <taxon>Embryophyta</taxon>
        <taxon>Tracheophyta</taxon>
        <taxon>Spermatophyta</taxon>
        <taxon>Magnoliopsida</taxon>
        <taxon>eudicotyledons</taxon>
        <taxon>Gunneridae</taxon>
        <taxon>Pentapetalae</taxon>
        <taxon>rosids</taxon>
        <taxon>malvids</taxon>
        <taxon>Myrtales</taxon>
        <taxon>Lythraceae</taxon>
        <taxon>Trapa</taxon>
    </lineage>
</organism>
<feature type="transmembrane region" description="Helical" evidence="14">
    <location>
        <begin position="244"/>
        <end position="263"/>
    </location>
</feature>
<dbReference type="Proteomes" id="UP001346149">
    <property type="component" value="Unassembled WGS sequence"/>
</dbReference>
<evidence type="ECO:0000259" key="16">
    <source>
        <dbReference type="PROSITE" id="PS50836"/>
    </source>
</evidence>
<dbReference type="CDD" id="cd08760">
    <property type="entry name" value="Cyt_b561_FRRS1_like"/>
    <property type="match status" value="1"/>
</dbReference>
<keyword evidence="7 11" id="KW-0249">Electron transport</keyword>
<dbReference type="CDD" id="cd09629">
    <property type="entry name" value="DOMON_CIL1_like"/>
    <property type="match status" value="1"/>
</dbReference>
<evidence type="ECO:0000256" key="4">
    <source>
        <dbReference type="ARBA" id="ARBA00022692"/>
    </source>
</evidence>
<dbReference type="InterPro" id="IPR017214">
    <property type="entry name" value="UCP037471"/>
</dbReference>
<evidence type="ECO:0000313" key="19">
    <source>
        <dbReference type="Proteomes" id="UP001346149"/>
    </source>
</evidence>
<comment type="subcellular location">
    <subcellularLocation>
        <location evidence="1">Membrane</location>
        <topology evidence="1">Multi-pass membrane protein</topology>
    </subcellularLocation>
</comment>
<evidence type="ECO:0000313" key="18">
    <source>
        <dbReference type="EMBL" id="KAK4779197.1"/>
    </source>
</evidence>
<evidence type="ECO:0000256" key="2">
    <source>
        <dbReference type="ARBA" id="ARBA00022448"/>
    </source>
</evidence>
<evidence type="ECO:0000256" key="6">
    <source>
        <dbReference type="ARBA" id="ARBA00022729"/>
    </source>
</evidence>
<keyword evidence="4 14" id="KW-0812">Transmembrane</keyword>
<dbReference type="Pfam" id="PF04526">
    <property type="entry name" value="DUF568"/>
    <property type="match status" value="1"/>
</dbReference>
<keyword evidence="12" id="KW-0408">Iron</keyword>
<dbReference type="GO" id="GO:0046872">
    <property type="term" value="F:metal ion binding"/>
    <property type="evidence" value="ECO:0007669"/>
    <property type="project" value="UniProtKB-KW"/>
</dbReference>
<evidence type="ECO:0000256" key="10">
    <source>
        <dbReference type="ARBA" id="ARBA00053871"/>
    </source>
</evidence>
<feature type="region of interest" description="Disordered" evidence="13">
    <location>
        <begin position="377"/>
        <end position="398"/>
    </location>
</feature>
<feature type="transmembrane region" description="Helical" evidence="14">
    <location>
        <begin position="283"/>
        <end position="300"/>
    </location>
</feature>
<keyword evidence="5 12" id="KW-0479">Metal-binding</keyword>
<comment type="cofactor">
    <cofactor evidence="11">
        <name>heme b</name>
        <dbReference type="ChEBI" id="CHEBI:60344"/>
    </cofactor>
    <text evidence="11">Binds 2 heme b groups non-covalently.</text>
</comment>
<proteinExistence type="predicted"/>
<evidence type="ECO:0000259" key="17">
    <source>
        <dbReference type="PROSITE" id="PS50939"/>
    </source>
</evidence>
<dbReference type="Pfam" id="PF03188">
    <property type="entry name" value="Cytochrom_B561"/>
    <property type="match status" value="1"/>
</dbReference>
<evidence type="ECO:0000256" key="7">
    <source>
        <dbReference type="ARBA" id="ARBA00022982"/>
    </source>
</evidence>
<dbReference type="PANTHER" id="PTHR23130:SF195">
    <property type="entry name" value="CYTOCHROME B561 AND DOMON DOMAIN-CONTAINING PROTEIN"/>
    <property type="match status" value="1"/>
</dbReference>
<dbReference type="PIRSF" id="PIRSF037471">
    <property type="entry name" value="UCP037471"/>
    <property type="match status" value="1"/>
</dbReference>
<feature type="transmembrane region" description="Helical" evidence="14">
    <location>
        <begin position="352"/>
        <end position="371"/>
    </location>
</feature>
<feature type="binding site" description="axial binding residue" evidence="12">
    <location>
        <position position="247"/>
    </location>
    <ligand>
        <name>heme b</name>
        <dbReference type="ChEBI" id="CHEBI:60344"/>
        <label>1</label>
    </ligand>
    <ligandPart>
        <name>Fe</name>
        <dbReference type="ChEBI" id="CHEBI:18248"/>
    </ligandPart>
</feature>
<keyword evidence="9 11" id="KW-0472">Membrane</keyword>
<reference evidence="18 19" key="1">
    <citation type="journal article" date="2023" name="Hortic Res">
        <title>Pangenome of water caltrop reveals structural variations and asymmetric subgenome divergence after allopolyploidization.</title>
        <authorList>
            <person name="Zhang X."/>
            <person name="Chen Y."/>
            <person name="Wang L."/>
            <person name="Yuan Y."/>
            <person name="Fang M."/>
            <person name="Shi L."/>
            <person name="Lu R."/>
            <person name="Comes H.P."/>
            <person name="Ma Y."/>
            <person name="Chen Y."/>
            <person name="Huang G."/>
            <person name="Zhou Y."/>
            <person name="Zheng Z."/>
            <person name="Qiu Y."/>
        </authorList>
    </citation>
    <scope>NUCLEOTIDE SEQUENCE [LARGE SCALE GENOMIC DNA]</scope>
    <source>
        <strain evidence="18">F231</strain>
    </source>
</reference>
<accession>A0AAN7LER0</accession>
<protein>
    <recommendedName>
        <fullName evidence="11">Cytochrome b561 and DOMON domain-containing protein</fullName>
    </recommendedName>
</protein>
<evidence type="ECO:0000256" key="14">
    <source>
        <dbReference type="SAM" id="Phobius"/>
    </source>
</evidence>
<feature type="compositionally biased region" description="Polar residues" evidence="13">
    <location>
        <begin position="388"/>
        <end position="398"/>
    </location>
</feature>
<keyword evidence="6 15" id="KW-0732">Signal</keyword>
<sequence>MASPSPRALVIVLVLSLLAFSAPAANSLACTTQKLTDSGIYSTCLDLPALGSTLHYSYNAANSSAAVAFITSLPESRGWVSWALNPTGTGMVGCQALIAFKDASTGAMAVKTYNVSSYGSVEESKISFEVWDMAAESATDGTMRIYAKIKVPGDASKLNQVWQVGPSVTDGVPDKHDFAVANLVAKGTLNLVSGQTSSTSGDSGLQKKNIHGILNVVSWGILFPFGIIIARYLRVFPSADPTWFYLHVFCQFSAYVIGSAGWGSGLSLGGKSEGIIYSSHRNLGIAIFCMSTIQMFALLVRPKKDHKYRFYWNIYHHGFGYSIIIIGIVNVFKGYDILRPAEKWKSRYITTIAALVGFALLLEVVTWMVVLKRGSYKSTRPSYDGSCDGQSRQDSLAL</sequence>
<evidence type="ECO:0000256" key="1">
    <source>
        <dbReference type="ARBA" id="ARBA00004141"/>
    </source>
</evidence>
<evidence type="ECO:0000256" key="12">
    <source>
        <dbReference type="PIRSR" id="PIRSR037471-1"/>
    </source>
</evidence>
<comment type="caution">
    <text evidence="18">The sequence shown here is derived from an EMBL/GenBank/DDBJ whole genome shotgun (WGS) entry which is preliminary data.</text>
</comment>
<feature type="domain" description="DOMON" evidence="16">
    <location>
        <begin position="50"/>
        <end position="165"/>
    </location>
</feature>
<dbReference type="SMART" id="SM00665">
    <property type="entry name" value="B561"/>
    <property type="match status" value="1"/>
</dbReference>
<feature type="binding site" description="axial binding residue" evidence="12">
    <location>
        <position position="316"/>
    </location>
    <ligand>
        <name>heme b</name>
        <dbReference type="ChEBI" id="CHEBI:60344"/>
        <label>1</label>
    </ligand>
    <ligandPart>
        <name>Fe</name>
        <dbReference type="ChEBI" id="CHEBI:18248"/>
    </ligandPart>
</feature>
<keyword evidence="2 11" id="KW-0813">Transport</keyword>
<keyword evidence="8 14" id="KW-1133">Transmembrane helix</keyword>
<feature type="signal peptide" evidence="15">
    <location>
        <begin position="1"/>
        <end position="24"/>
    </location>
</feature>
<dbReference type="PROSITE" id="PS50836">
    <property type="entry name" value="DOMON"/>
    <property type="match status" value="1"/>
</dbReference>
<feature type="binding site" description="axial binding residue" evidence="12">
    <location>
        <position position="211"/>
    </location>
    <ligand>
        <name>heme b</name>
        <dbReference type="ChEBI" id="CHEBI:60344"/>
        <label>1</label>
    </ligand>
    <ligandPart>
        <name>Fe</name>
        <dbReference type="ChEBI" id="CHEBI:18248"/>
    </ligandPart>
</feature>
<evidence type="ECO:0000256" key="5">
    <source>
        <dbReference type="ARBA" id="ARBA00022723"/>
    </source>
</evidence>
<dbReference type="FunFam" id="1.20.120.1770:FF:000007">
    <property type="entry name" value="Cytochrome b561 and DOMON domain-containing protein"/>
    <property type="match status" value="1"/>
</dbReference>
<dbReference type="GO" id="GO:0016020">
    <property type="term" value="C:membrane"/>
    <property type="evidence" value="ECO:0007669"/>
    <property type="project" value="UniProtKB-SubCell"/>
</dbReference>
<dbReference type="EMBL" id="JAXQNO010000017">
    <property type="protein sequence ID" value="KAK4779197.1"/>
    <property type="molecule type" value="Genomic_DNA"/>
</dbReference>
<dbReference type="InterPro" id="IPR005018">
    <property type="entry name" value="DOMON_domain"/>
</dbReference>
<feature type="chain" id="PRO_5042901889" description="Cytochrome b561 and DOMON domain-containing protein" evidence="15">
    <location>
        <begin position="25"/>
        <end position="398"/>
    </location>
</feature>
<evidence type="ECO:0000256" key="3">
    <source>
        <dbReference type="ARBA" id="ARBA00022617"/>
    </source>
</evidence>
<gene>
    <name evidence="18" type="ORF">SAY86_006725</name>
</gene>
<evidence type="ECO:0000256" key="15">
    <source>
        <dbReference type="SAM" id="SignalP"/>
    </source>
</evidence>
<dbReference type="Gene3D" id="1.20.120.1770">
    <property type="match status" value="1"/>
</dbReference>
<feature type="transmembrane region" description="Helical" evidence="14">
    <location>
        <begin position="212"/>
        <end position="232"/>
    </location>
</feature>